<proteinExistence type="predicted"/>
<comment type="caution">
    <text evidence="1">The sequence shown here is derived from an EMBL/GenBank/DDBJ whole genome shotgun (WGS) entry which is preliminary data.</text>
</comment>
<name>A0ABP0JXG8_9DINO</name>
<reference evidence="1 2" key="1">
    <citation type="submission" date="2024-02" db="EMBL/GenBank/DDBJ databases">
        <authorList>
            <person name="Chen Y."/>
            <person name="Shah S."/>
            <person name="Dougan E. K."/>
            <person name="Thang M."/>
            <person name="Chan C."/>
        </authorList>
    </citation>
    <scope>NUCLEOTIDE SEQUENCE [LARGE SCALE GENOMIC DNA]</scope>
</reference>
<evidence type="ECO:0008006" key="3">
    <source>
        <dbReference type="Google" id="ProtNLM"/>
    </source>
</evidence>
<accession>A0ABP0JXG8</accession>
<evidence type="ECO:0000313" key="1">
    <source>
        <dbReference type="EMBL" id="CAK9018920.1"/>
    </source>
</evidence>
<dbReference type="EMBL" id="CAXAMN010006726">
    <property type="protein sequence ID" value="CAK9018920.1"/>
    <property type="molecule type" value="Genomic_DNA"/>
</dbReference>
<evidence type="ECO:0000313" key="2">
    <source>
        <dbReference type="Proteomes" id="UP001642484"/>
    </source>
</evidence>
<sequence>MKGNRLAKSDRNAQMKLRPGMNGAMNGFGRIVYASELLREDQVFWDRDEVVIWPCKLRVMMKRRLRVSREVAAALEARLQTLDHLSTEEAAMMLQRMDPAQASQLVLLMGSSKRSGVLEVMPKVSGATKALADVIEKDIPVGPACKHVPVAPSSLEGSLWVFYTCIMSFVESS</sequence>
<gene>
    <name evidence="1" type="ORF">CCMP2556_LOCUS13469</name>
</gene>
<dbReference type="Proteomes" id="UP001642484">
    <property type="component" value="Unassembled WGS sequence"/>
</dbReference>
<keyword evidence="2" id="KW-1185">Reference proteome</keyword>
<protein>
    <recommendedName>
        <fullName evidence="3">Magnesium transporter MgtE intracellular domain-containing protein</fullName>
    </recommendedName>
</protein>
<organism evidence="1 2">
    <name type="scientific">Durusdinium trenchii</name>
    <dbReference type="NCBI Taxonomy" id="1381693"/>
    <lineage>
        <taxon>Eukaryota</taxon>
        <taxon>Sar</taxon>
        <taxon>Alveolata</taxon>
        <taxon>Dinophyceae</taxon>
        <taxon>Suessiales</taxon>
        <taxon>Symbiodiniaceae</taxon>
        <taxon>Durusdinium</taxon>
    </lineage>
</organism>